<feature type="domain" description="SPOR" evidence="2">
    <location>
        <begin position="82"/>
        <end position="158"/>
    </location>
</feature>
<feature type="signal peptide" evidence="1">
    <location>
        <begin position="1"/>
        <end position="21"/>
    </location>
</feature>
<dbReference type="EMBL" id="CP002345">
    <property type="protein sequence ID" value="ADQ78309.1"/>
    <property type="molecule type" value="Genomic_DNA"/>
</dbReference>
<dbReference type="eggNOG" id="COG3087">
    <property type="taxonomic scope" value="Bacteria"/>
</dbReference>
<dbReference type="KEGG" id="ppn:Palpr_0147"/>
<dbReference type="SUPFAM" id="SSF110997">
    <property type="entry name" value="Sporulation related repeat"/>
    <property type="match status" value="1"/>
</dbReference>
<evidence type="ECO:0000313" key="4">
    <source>
        <dbReference type="Proteomes" id="UP000008718"/>
    </source>
</evidence>
<organism evidence="3 4">
    <name type="scientific">Paludibacter propionicigenes (strain DSM 17365 / JCM 13257 / WB4)</name>
    <dbReference type="NCBI Taxonomy" id="694427"/>
    <lineage>
        <taxon>Bacteria</taxon>
        <taxon>Pseudomonadati</taxon>
        <taxon>Bacteroidota</taxon>
        <taxon>Bacteroidia</taxon>
        <taxon>Bacteroidales</taxon>
        <taxon>Paludibacteraceae</taxon>
        <taxon>Paludibacter</taxon>
    </lineage>
</organism>
<dbReference type="RefSeq" id="WP_013443678.1">
    <property type="nucleotide sequence ID" value="NC_014734.1"/>
</dbReference>
<sequence length="158" mass="17150">MKTIRLILALAVVMLATSACKTKQKIAEIPAGANIQAAAPKTTVTNTIAAPSPTYQAPENVKTAENEVTRNENFSLVDGEAGSLNYKYHVVVGSFGKQTNAKGLQTTLKAEGNKALIVVNEKGMYRVLISSFNDYNQAHARIKEISNRFPDAWVLVQK</sequence>
<evidence type="ECO:0000256" key="1">
    <source>
        <dbReference type="SAM" id="SignalP"/>
    </source>
</evidence>
<keyword evidence="4" id="KW-1185">Reference proteome</keyword>
<dbReference type="AlphaFoldDB" id="E4T0F0"/>
<accession>E4T0F0</accession>
<dbReference type="STRING" id="694427.Palpr_0147"/>
<dbReference type="Proteomes" id="UP000008718">
    <property type="component" value="Chromosome"/>
</dbReference>
<proteinExistence type="predicted"/>
<name>E4T0F0_PALPW</name>
<dbReference type="HOGENOM" id="CLU_112783_1_0_10"/>
<dbReference type="Pfam" id="PF05036">
    <property type="entry name" value="SPOR"/>
    <property type="match status" value="1"/>
</dbReference>
<dbReference type="GO" id="GO:0042834">
    <property type="term" value="F:peptidoglycan binding"/>
    <property type="evidence" value="ECO:0007669"/>
    <property type="project" value="InterPro"/>
</dbReference>
<evidence type="ECO:0000313" key="3">
    <source>
        <dbReference type="EMBL" id="ADQ78309.1"/>
    </source>
</evidence>
<keyword evidence="1" id="KW-0732">Signal</keyword>
<dbReference type="InterPro" id="IPR036680">
    <property type="entry name" value="SPOR-like_sf"/>
</dbReference>
<evidence type="ECO:0000259" key="2">
    <source>
        <dbReference type="PROSITE" id="PS51724"/>
    </source>
</evidence>
<dbReference type="PROSITE" id="PS51724">
    <property type="entry name" value="SPOR"/>
    <property type="match status" value="1"/>
</dbReference>
<dbReference type="Gene3D" id="3.30.70.1070">
    <property type="entry name" value="Sporulation related repeat"/>
    <property type="match status" value="1"/>
</dbReference>
<dbReference type="InterPro" id="IPR007730">
    <property type="entry name" value="SPOR-like_dom"/>
</dbReference>
<gene>
    <name evidence="3" type="ordered locus">Palpr_0147</name>
</gene>
<reference evidence="3 4" key="2">
    <citation type="journal article" date="2011" name="Stand. Genomic Sci.">
        <title>Complete genome sequence of Paludibacter propionicigenes type strain (WB4).</title>
        <authorList>
            <person name="Gronow S."/>
            <person name="Munk C."/>
            <person name="Lapidus A."/>
            <person name="Nolan M."/>
            <person name="Lucas S."/>
            <person name="Hammon N."/>
            <person name="Deshpande S."/>
            <person name="Cheng J.F."/>
            <person name="Tapia R."/>
            <person name="Han C."/>
            <person name="Goodwin L."/>
            <person name="Pitluck S."/>
            <person name="Liolios K."/>
            <person name="Ivanova N."/>
            <person name="Mavromatis K."/>
            <person name="Mikhailova N."/>
            <person name="Pati A."/>
            <person name="Chen A."/>
            <person name="Palaniappan K."/>
            <person name="Land M."/>
            <person name="Hauser L."/>
            <person name="Chang Y.J."/>
            <person name="Jeffries C.D."/>
            <person name="Brambilla E."/>
            <person name="Rohde M."/>
            <person name="Goker M."/>
            <person name="Detter J.C."/>
            <person name="Woyke T."/>
            <person name="Bristow J."/>
            <person name="Eisen J.A."/>
            <person name="Markowitz V."/>
            <person name="Hugenholtz P."/>
            <person name="Kyrpides N.C."/>
            <person name="Klenk H.P."/>
        </authorList>
    </citation>
    <scope>NUCLEOTIDE SEQUENCE [LARGE SCALE GENOMIC DNA]</scope>
    <source>
        <strain evidence="4">DSM 17365 / JCM 13257 / WB4</strain>
    </source>
</reference>
<reference key="1">
    <citation type="submission" date="2010-11" db="EMBL/GenBank/DDBJ databases">
        <title>The complete genome of Paludibacter propionicigenes DSM 17365.</title>
        <authorList>
            <consortium name="US DOE Joint Genome Institute (JGI-PGF)"/>
            <person name="Lucas S."/>
            <person name="Copeland A."/>
            <person name="Lapidus A."/>
            <person name="Bruce D."/>
            <person name="Goodwin L."/>
            <person name="Pitluck S."/>
            <person name="Kyrpides N."/>
            <person name="Mavromatis K."/>
            <person name="Ivanova N."/>
            <person name="Munk A.C."/>
            <person name="Brettin T."/>
            <person name="Detter J.C."/>
            <person name="Han C."/>
            <person name="Tapia R."/>
            <person name="Land M."/>
            <person name="Hauser L."/>
            <person name="Markowitz V."/>
            <person name="Cheng J.-F."/>
            <person name="Hugenholtz P."/>
            <person name="Woyke T."/>
            <person name="Wu D."/>
            <person name="Gronow S."/>
            <person name="Wellnitz S."/>
            <person name="Brambilla E."/>
            <person name="Klenk H.-P."/>
            <person name="Eisen J.A."/>
        </authorList>
    </citation>
    <scope>NUCLEOTIDE SEQUENCE</scope>
    <source>
        <strain>WB4</strain>
    </source>
</reference>
<protein>
    <submittedName>
        <fullName evidence="3">Sporulation domain-containing protein</fullName>
    </submittedName>
</protein>
<dbReference type="OrthoDB" id="1123218at2"/>
<feature type="chain" id="PRO_5003188919" evidence="1">
    <location>
        <begin position="22"/>
        <end position="158"/>
    </location>
</feature>
<dbReference type="PROSITE" id="PS51257">
    <property type="entry name" value="PROKAR_LIPOPROTEIN"/>
    <property type="match status" value="1"/>
</dbReference>